<evidence type="ECO:0000259" key="7">
    <source>
        <dbReference type="PROSITE" id="PS50059"/>
    </source>
</evidence>
<accession>A0AAE1HT63</accession>
<feature type="signal peptide" evidence="6">
    <location>
        <begin position="1"/>
        <end position="26"/>
    </location>
</feature>
<evidence type="ECO:0000313" key="9">
    <source>
        <dbReference type="Proteomes" id="UP001219518"/>
    </source>
</evidence>
<dbReference type="PROSITE" id="PS50059">
    <property type="entry name" value="FKBP_PPIASE"/>
    <property type="match status" value="1"/>
</dbReference>
<keyword evidence="3 5" id="KW-0697">Rotamase</keyword>
<reference evidence="8" key="2">
    <citation type="journal article" date="2023" name="BMC Genomics">
        <title>Pest status, molecular evolution, and epigenetic factors derived from the genome assembly of Frankliniella fusca, a thysanopteran phytovirus vector.</title>
        <authorList>
            <person name="Catto M.A."/>
            <person name="Labadie P.E."/>
            <person name="Jacobson A.L."/>
            <person name="Kennedy G.G."/>
            <person name="Srinivasan R."/>
            <person name="Hunt B.G."/>
        </authorList>
    </citation>
    <scope>NUCLEOTIDE SEQUENCE</scope>
    <source>
        <strain evidence="8">PL_HMW_Pooled</strain>
    </source>
</reference>
<comment type="catalytic activity">
    <reaction evidence="1 5">
        <text>[protein]-peptidylproline (omega=180) = [protein]-peptidylproline (omega=0)</text>
        <dbReference type="Rhea" id="RHEA:16237"/>
        <dbReference type="Rhea" id="RHEA-COMP:10747"/>
        <dbReference type="Rhea" id="RHEA-COMP:10748"/>
        <dbReference type="ChEBI" id="CHEBI:83833"/>
        <dbReference type="ChEBI" id="CHEBI:83834"/>
        <dbReference type="EC" id="5.2.1.8"/>
    </reaction>
</comment>
<dbReference type="PANTHER" id="PTHR45779">
    <property type="entry name" value="PEPTIDYLPROLYL ISOMERASE"/>
    <property type="match status" value="1"/>
</dbReference>
<organism evidence="8 9">
    <name type="scientific">Frankliniella fusca</name>
    <dbReference type="NCBI Taxonomy" id="407009"/>
    <lineage>
        <taxon>Eukaryota</taxon>
        <taxon>Metazoa</taxon>
        <taxon>Ecdysozoa</taxon>
        <taxon>Arthropoda</taxon>
        <taxon>Hexapoda</taxon>
        <taxon>Insecta</taxon>
        <taxon>Pterygota</taxon>
        <taxon>Neoptera</taxon>
        <taxon>Paraneoptera</taxon>
        <taxon>Thysanoptera</taxon>
        <taxon>Terebrantia</taxon>
        <taxon>Thripoidea</taxon>
        <taxon>Thripidae</taxon>
        <taxon>Frankliniella</taxon>
    </lineage>
</organism>
<dbReference type="Gene3D" id="3.10.50.40">
    <property type="match status" value="1"/>
</dbReference>
<reference evidence="8" key="1">
    <citation type="submission" date="2021-07" db="EMBL/GenBank/DDBJ databases">
        <authorList>
            <person name="Catto M.A."/>
            <person name="Jacobson A."/>
            <person name="Kennedy G."/>
            <person name="Labadie P."/>
            <person name="Hunt B.G."/>
            <person name="Srinivasan R."/>
        </authorList>
    </citation>
    <scope>NUCLEOTIDE SEQUENCE</scope>
    <source>
        <strain evidence="8">PL_HMW_Pooled</strain>
        <tissue evidence="8">Head</tissue>
    </source>
</reference>
<dbReference type="SUPFAM" id="SSF54534">
    <property type="entry name" value="FKBP-like"/>
    <property type="match status" value="1"/>
</dbReference>
<gene>
    <name evidence="8" type="ORF">KUF71_015239</name>
</gene>
<name>A0AAE1HT63_9NEOP</name>
<feature type="domain" description="PPIase FKBP-type" evidence="7">
    <location>
        <begin position="52"/>
        <end position="140"/>
    </location>
</feature>
<keyword evidence="4 5" id="KW-0413">Isomerase</keyword>
<dbReference type="PANTHER" id="PTHR45779:SF7">
    <property type="entry name" value="PEPTIDYLPROLYL ISOMERASE"/>
    <property type="match status" value="1"/>
</dbReference>
<dbReference type="Pfam" id="PF00254">
    <property type="entry name" value="FKBP_C"/>
    <property type="match status" value="1"/>
</dbReference>
<evidence type="ECO:0000256" key="3">
    <source>
        <dbReference type="ARBA" id="ARBA00023110"/>
    </source>
</evidence>
<dbReference type="InterPro" id="IPR046357">
    <property type="entry name" value="PPIase_dom_sf"/>
</dbReference>
<dbReference type="AlphaFoldDB" id="A0AAE1HT63"/>
<feature type="chain" id="PRO_5041951226" description="peptidylprolyl isomerase" evidence="6">
    <location>
        <begin position="27"/>
        <end position="149"/>
    </location>
</feature>
<keyword evidence="6" id="KW-0732">Signal</keyword>
<dbReference type="GO" id="GO:0005783">
    <property type="term" value="C:endoplasmic reticulum"/>
    <property type="evidence" value="ECO:0007669"/>
    <property type="project" value="TreeGrafter"/>
</dbReference>
<dbReference type="FunFam" id="3.10.50.40:FF:000006">
    <property type="entry name" value="Peptidyl-prolyl cis-trans isomerase"/>
    <property type="match status" value="1"/>
</dbReference>
<dbReference type="InterPro" id="IPR001179">
    <property type="entry name" value="PPIase_FKBP_dom"/>
</dbReference>
<evidence type="ECO:0000313" key="8">
    <source>
        <dbReference type="EMBL" id="KAK3926903.1"/>
    </source>
</evidence>
<evidence type="ECO:0000256" key="1">
    <source>
        <dbReference type="ARBA" id="ARBA00000971"/>
    </source>
</evidence>
<sequence length="149" mass="16244">MKSNLTALLWLCCSVLMALTLCSTEGADTKQKKLQIGVKKKIENCKYRARNGDGLQVHYAGRLEDGTEFDSSYERKQPLSLTLGAGQVIKGWEQGLLGMCVGEKRKLVIPSHLGYGSNGAPPKIPGDATLIFEVELVAIDGQPKHDDEL</sequence>
<evidence type="ECO:0000256" key="5">
    <source>
        <dbReference type="PROSITE-ProRule" id="PRU00277"/>
    </source>
</evidence>
<dbReference type="Proteomes" id="UP001219518">
    <property type="component" value="Unassembled WGS sequence"/>
</dbReference>
<dbReference type="EC" id="5.2.1.8" evidence="2 5"/>
<evidence type="ECO:0000256" key="4">
    <source>
        <dbReference type="ARBA" id="ARBA00023235"/>
    </source>
</evidence>
<dbReference type="GO" id="GO:0003755">
    <property type="term" value="F:peptidyl-prolyl cis-trans isomerase activity"/>
    <property type="evidence" value="ECO:0007669"/>
    <property type="project" value="UniProtKB-KW"/>
</dbReference>
<keyword evidence="9" id="KW-1185">Reference proteome</keyword>
<protein>
    <recommendedName>
        <fullName evidence="2 5">peptidylprolyl isomerase</fullName>
        <ecNumber evidence="2 5">5.2.1.8</ecNumber>
    </recommendedName>
</protein>
<proteinExistence type="predicted"/>
<evidence type="ECO:0000256" key="2">
    <source>
        <dbReference type="ARBA" id="ARBA00013194"/>
    </source>
</evidence>
<dbReference type="InterPro" id="IPR044609">
    <property type="entry name" value="FKBP2/11"/>
</dbReference>
<evidence type="ECO:0000256" key="6">
    <source>
        <dbReference type="SAM" id="SignalP"/>
    </source>
</evidence>
<dbReference type="EMBL" id="JAHWGI010001270">
    <property type="protein sequence ID" value="KAK3926903.1"/>
    <property type="molecule type" value="Genomic_DNA"/>
</dbReference>
<comment type="caution">
    <text evidence="8">The sequence shown here is derived from an EMBL/GenBank/DDBJ whole genome shotgun (WGS) entry which is preliminary data.</text>
</comment>